<reference evidence="1" key="1">
    <citation type="submission" date="2021-08" db="EMBL/GenBank/DDBJ databases">
        <title>Genome of a novel bacterium of the phylum Verrucomicrobia, Oleiharenicola sp. KSB-15.</title>
        <authorList>
            <person name="Chung J.-H."/>
            <person name="Ahn J.-H."/>
            <person name="Yoon Y."/>
            <person name="Kim D.-Y."/>
            <person name="An S.-H."/>
            <person name="Park I."/>
            <person name="Yeon J."/>
        </authorList>
    </citation>
    <scope>NUCLEOTIDE SEQUENCE</scope>
    <source>
        <strain evidence="1">KSB-15</strain>
    </source>
</reference>
<dbReference type="PANTHER" id="PTHR20883">
    <property type="entry name" value="PHYTANOYL-COA DIOXYGENASE DOMAIN CONTAINING 1"/>
    <property type="match status" value="1"/>
</dbReference>
<accession>A0A8F9TSG6</accession>
<dbReference type="SUPFAM" id="SSF51197">
    <property type="entry name" value="Clavaminate synthase-like"/>
    <property type="match status" value="1"/>
</dbReference>
<protein>
    <submittedName>
        <fullName evidence="1">Phytanoyl-CoA dioxygenase family protein</fullName>
    </submittedName>
</protein>
<dbReference type="RefSeq" id="WP_220161314.1">
    <property type="nucleotide sequence ID" value="NZ_CP080507.1"/>
</dbReference>
<keyword evidence="1" id="KW-0560">Oxidoreductase</keyword>
<proteinExistence type="predicted"/>
<dbReference type="GO" id="GO:0005506">
    <property type="term" value="F:iron ion binding"/>
    <property type="evidence" value="ECO:0007669"/>
    <property type="project" value="UniProtKB-ARBA"/>
</dbReference>
<dbReference type="EMBL" id="CP080507">
    <property type="protein sequence ID" value="QYM78210.1"/>
    <property type="molecule type" value="Genomic_DNA"/>
</dbReference>
<evidence type="ECO:0000313" key="1">
    <source>
        <dbReference type="EMBL" id="QYM78210.1"/>
    </source>
</evidence>
<dbReference type="KEGG" id="ole:K0B96_12985"/>
<dbReference type="InterPro" id="IPR008775">
    <property type="entry name" value="Phytyl_CoA_dOase-like"/>
</dbReference>
<name>A0A8F9TSG6_9BACT</name>
<dbReference type="Pfam" id="PF05721">
    <property type="entry name" value="PhyH"/>
    <property type="match status" value="1"/>
</dbReference>
<gene>
    <name evidence="1" type="ORF">K0B96_12985</name>
</gene>
<dbReference type="PANTHER" id="PTHR20883:SF49">
    <property type="entry name" value="PHYTANOYL-COA DIOXYGENASE"/>
    <property type="match status" value="1"/>
</dbReference>
<dbReference type="Proteomes" id="UP000825051">
    <property type="component" value="Chromosome"/>
</dbReference>
<dbReference type="AlphaFoldDB" id="A0A8F9TSG6"/>
<evidence type="ECO:0000313" key="2">
    <source>
        <dbReference type="Proteomes" id="UP000825051"/>
    </source>
</evidence>
<organism evidence="1 2">
    <name type="scientific">Horticoccus luteus</name>
    <dbReference type="NCBI Taxonomy" id="2862869"/>
    <lineage>
        <taxon>Bacteria</taxon>
        <taxon>Pseudomonadati</taxon>
        <taxon>Verrucomicrobiota</taxon>
        <taxon>Opitutia</taxon>
        <taxon>Opitutales</taxon>
        <taxon>Opitutaceae</taxon>
        <taxon>Horticoccus</taxon>
    </lineage>
</organism>
<keyword evidence="1" id="KW-0223">Dioxygenase</keyword>
<dbReference type="Gene3D" id="2.60.120.620">
    <property type="entry name" value="q2cbj1_9rhob like domain"/>
    <property type="match status" value="1"/>
</dbReference>
<keyword evidence="2" id="KW-1185">Reference proteome</keyword>
<dbReference type="GO" id="GO:0016706">
    <property type="term" value="F:2-oxoglutarate-dependent dioxygenase activity"/>
    <property type="evidence" value="ECO:0007669"/>
    <property type="project" value="UniProtKB-ARBA"/>
</dbReference>
<sequence>MSTTTAALDLHSPYPLTADQIARFRRDGFVKLKDVLSADVLAHYGKIITDEVHRLNTMHLPLEQRDTYSKAFLQVINIWTKNDTVKEFCWSQRLGRIAAQLLGVDGVRMYHDQALYKEPNGGITPWHADQYYWPLSNANSVTAWIPLQKTTQEMGPLAFAAGSHQFEMGRDLVISDESEQRIGRSMKDHNYPLVDEPFDLGEVSFHYGWTFHRAGPNTSTQPRAVMTIIYIEDGIRLIEPNTKARQGDRAAFASDVEVGAVMNGKMTPVIYPTPGLV</sequence>